<sequence length="301" mass="34893">MRTYTKKEQLVLARRLIATSFHKVGSYKSRSGYESENKVGQITVRQNKQSLQVALDAVSVPEGILAIHQATRYFYRIYNTFRRILEAVTKNSVQETDIATRGIRCQQTKYEKNSAIKHWQVSTRNWHTSSMGMYFEYSLLRSVNPKSHETKKRIFDHIDRRPMASIDRNLKARYLYRIYNTFRTIGHEAQRSGKSSVRKNSAAGPITREISQLSNVYQGIVERTIAWGWISLLRSINLKIAKSHRSWVLLSKSVERVPKLGYEDTIRQNNTVFERVTGPNGSSTLGWNSLREDMYPGVTFF</sequence>
<proteinExistence type="predicted"/>
<keyword evidence="2" id="KW-1185">Reference proteome</keyword>
<organism evidence="1 2">
    <name type="scientific">Ascobolus immersus RN42</name>
    <dbReference type="NCBI Taxonomy" id="1160509"/>
    <lineage>
        <taxon>Eukaryota</taxon>
        <taxon>Fungi</taxon>
        <taxon>Dikarya</taxon>
        <taxon>Ascomycota</taxon>
        <taxon>Pezizomycotina</taxon>
        <taxon>Pezizomycetes</taxon>
        <taxon>Pezizales</taxon>
        <taxon>Ascobolaceae</taxon>
        <taxon>Ascobolus</taxon>
    </lineage>
</organism>
<evidence type="ECO:0000313" key="2">
    <source>
        <dbReference type="Proteomes" id="UP000275078"/>
    </source>
</evidence>
<evidence type="ECO:0000313" key="1">
    <source>
        <dbReference type="EMBL" id="RPA76394.1"/>
    </source>
</evidence>
<dbReference type="Proteomes" id="UP000275078">
    <property type="component" value="Unassembled WGS sequence"/>
</dbReference>
<gene>
    <name evidence="1" type="ORF">BJ508DRAFT_379484</name>
</gene>
<name>A0A3N4I3G2_ASCIM</name>
<protein>
    <submittedName>
        <fullName evidence="1">Uncharacterized protein</fullName>
    </submittedName>
</protein>
<dbReference type="AlphaFoldDB" id="A0A3N4I3G2"/>
<dbReference type="EMBL" id="ML119745">
    <property type="protein sequence ID" value="RPA76394.1"/>
    <property type="molecule type" value="Genomic_DNA"/>
</dbReference>
<reference evidence="1 2" key="1">
    <citation type="journal article" date="2018" name="Nat. Ecol. Evol.">
        <title>Pezizomycetes genomes reveal the molecular basis of ectomycorrhizal truffle lifestyle.</title>
        <authorList>
            <person name="Murat C."/>
            <person name="Payen T."/>
            <person name="Noel B."/>
            <person name="Kuo A."/>
            <person name="Morin E."/>
            <person name="Chen J."/>
            <person name="Kohler A."/>
            <person name="Krizsan K."/>
            <person name="Balestrini R."/>
            <person name="Da Silva C."/>
            <person name="Montanini B."/>
            <person name="Hainaut M."/>
            <person name="Levati E."/>
            <person name="Barry K.W."/>
            <person name="Belfiori B."/>
            <person name="Cichocki N."/>
            <person name="Clum A."/>
            <person name="Dockter R.B."/>
            <person name="Fauchery L."/>
            <person name="Guy J."/>
            <person name="Iotti M."/>
            <person name="Le Tacon F."/>
            <person name="Lindquist E.A."/>
            <person name="Lipzen A."/>
            <person name="Malagnac F."/>
            <person name="Mello A."/>
            <person name="Molinier V."/>
            <person name="Miyauchi S."/>
            <person name="Poulain J."/>
            <person name="Riccioni C."/>
            <person name="Rubini A."/>
            <person name="Sitrit Y."/>
            <person name="Splivallo R."/>
            <person name="Traeger S."/>
            <person name="Wang M."/>
            <person name="Zifcakova L."/>
            <person name="Wipf D."/>
            <person name="Zambonelli A."/>
            <person name="Paolocci F."/>
            <person name="Nowrousian M."/>
            <person name="Ottonello S."/>
            <person name="Baldrian P."/>
            <person name="Spatafora J.W."/>
            <person name="Henrissat B."/>
            <person name="Nagy L.G."/>
            <person name="Aury J.M."/>
            <person name="Wincker P."/>
            <person name="Grigoriev I.V."/>
            <person name="Bonfante P."/>
            <person name="Martin F.M."/>
        </authorList>
    </citation>
    <scope>NUCLEOTIDE SEQUENCE [LARGE SCALE GENOMIC DNA]</scope>
    <source>
        <strain evidence="1 2">RN42</strain>
    </source>
</reference>
<accession>A0A3N4I3G2</accession>